<evidence type="ECO:0000259" key="1">
    <source>
        <dbReference type="PROSITE" id="PS50943"/>
    </source>
</evidence>
<dbReference type="SUPFAM" id="SSF47413">
    <property type="entry name" value="lambda repressor-like DNA-binding domains"/>
    <property type="match status" value="1"/>
</dbReference>
<dbReference type="CDD" id="cd00093">
    <property type="entry name" value="HTH_XRE"/>
    <property type="match status" value="1"/>
</dbReference>
<dbReference type="EMBL" id="PJNB01000001">
    <property type="protein sequence ID" value="PKW19269.1"/>
    <property type="molecule type" value="Genomic_DNA"/>
</dbReference>
<comment type="caution">
    <text evidence="2">The sequence shown here is derived from an EMBL/GenBank/DDBJ whole genome shotgun (WGS) entry which is preliminary data.</text>
</comment>
<dbReference type="Pfam" id="PF13560">
    <property type="entry name" value="HTH_31"/>
    <property type="match status" value="1"/>
</dbReference>
<proteinExistence type="predicted"/>
<accession>A0A2N3Y8L9</accession>
<name>A0A2N3Y8L9_SACSN</name>
<reference evidence="2" key="1">
    <citation type="submission" date="2017-12" db="EMBL/GenBank/DDBJ databases">
        <title>Sequencing the genomes of 1000 Actinobacteria strains.</title>
        <authorList>
            <person name="Klenk H.-P."/>
        </authorList>
    </citation>
    <scope>NUCLEOTIDE SEQUENCE [LARGE SCALE GENOMIC DNA]</scope>
    <source>
        <strain evidence="2">DSM 44228</strain>
    </source>
</reference>
<dbReference type="Proteomes" id="UP000233786">
    <property type="component" value="Unassembled WGS sequence"/>
</dbReference>
<feature type="domain" description="HTH cro/C1-type" evidence="1">
    <location>
        <begin position="5"/>
        <end position="70"/>
    </location>
</feature>
<dbReference type="PROSITE" id="PS50943">
    <property type="entry name" value="HTH_CROC1"/>
    <property type="match status" value="1"/>
</dbReference>
<dbReference type="InterPro" id="IPR010982">
    <property type="entry name" value="Lambda_DNA-bd_dom_sf"/>
</dbReference>
<dbReference type="GO" id="GO:0003677">
    <property type="term" value="F:DNA binding"/>
    <property type="evidence" value="ECO:0007669"/>
    <property type="project" value="InterPro"/>
</dbReference>
<keyword evidence="3" id="KW-1185">Reference proteome</keyword>
<dbReference type="InterPro" id="IPR001387">
    <property type="entry name" value="Cro/C1-type_HTH"/>
</dbReference>
<dbReference type="Gene3D" id="1.10.260.40">
    <property type="entry name" value="lambda repressor-like DNA-binding domains"/>
    <property type="match status" value="1"/>
</dbReference>
<dbReference type="RefSeq" id="WP_010307054.1">
    <property type="nucleotide sequence ID" value="NZ_CP061007.1"/>
</dbReference>
<gene>
    <name evidence="2" type="ORF">A8926_7433</name>
</gene>
<dbReference type="AlphaFoldDB" id="A0A2N3Y8L9"/>
<dbReference type="STRING" id="994479.GCA_000194155_00734"/>
<organism evidence="2 3">
    <name type="scientific">Saccharopolyspora spinosa</name>
    <dbReference type="NCBI Taxonomy" id="60894"/>
    <lineage>
        <taxon>Bacteria</taxon>
        <taxon>Bacillati</taxon>
        <taxon>Actinomycetota</taxon>
        <taxon>Actinomycetes</taxon>
        <taxon>Pseudonocardiales</taxon>
        <taxon>Pseudonocardiaceae</taxon>
        <taxon>Saccharopolyspora</taxon>
    </lineage>
</organism>
<sequence>MGNRLREFRTARRWRQRDLADQVELLSRRVLNETLSVTERTVSRWEGGDDPSPPAQRVLAVVFETTPDELGFSTPTPGLIAASGLNLTNGSDIGESDVVDAFELVVRLTRSDASDATLTMLARRVDRLCRDYPVRSAGDLLAESRRWLDRTLAMTERRLTLTQHRETLVQAGWLSALVACLTYDIGDSFGAETWREATAELGRETGHAELIGWSYEIAAWMALTSSRPADAADYAAAGQEIDRTSCVSVQLAAQQARALALMGDRAGAEAAMARGRATLTHLPSPADPEHHFVVDPAKADFYAVDVYRMLDMREAATEYADRVIDYCERPDGTIRSPMRRSEALLTLGTVAARNGELDAAVSRGLDAFGDPRKCLPSLLTVAADLDTELRPHRHEPIVTRWQDALTTVRAPLALEP</sequence>
<evidence type="ECO:0000313" key="2">
    <source>
        <dbReference type="EMBL" id="PKW19269.1"/>
    </source>
</evidence>
<evidence type="ECO:0000313" key="3">
    <source>
        <dbReference type="Proteomes" id="UP000233786"/>
    </source>
</evidence>
<protein>
    <submittedName>
        <fullName evidence="2">Helix-turn-helix protein</fullName>
    </submittedName>
</protein>